<reference evidence="3 4" key="2">
    <citation type="submission" date="2013-09" db="EMBL/GenBank/DDBJ databases">
        <title>Whole genome comparison of six Crocosphaera watsonii strains with differing phenotypes.</title>
        <authorList>
            <person name="Bench S.R."/>
            <person name="Heller P."/>
            <person name="Frank I."/>
            <person name="Arciniega M."/>
            <person name="Shilova I.N."/>
            <person name="Zehr J.P."/>
        </authorList>
    </citation>
    <scope>NUCLEOTIDE SEQUENCE [LARGE SCALE GENOMIC DNA]</scope>
    <source>
        <strain evidence="3 4">WH 0402</strain>
    </source>
</reference>
<dbReference type="GO" id="GO:0070566">
    <property type="term" value="F:adenylyltransferase activity"/>
    <property type="evidence" value="ECO:0007669"/>
    <property type="project" value="TreeGrafter"/>
</dbReference>
<dbReference type="Gene3D" id="3.40.50.12780">
    <property type="entry name" value="N-terminal domain of ligase-like"/>
    <property type="match status" value="1"/>
</dbReference>
<proteinExistence type="inferred from homology"/>
<reference evidence="3 4" key="1">
    <citation type="submission" date="2013-01" db="EMBL/GenBank/DDBJ databases">
        <authorList>
            <person name="Bench S."/>
        </authorList>
    </citation>
    <scope>NUCLEOTIDE SEQUENCE [LARGE SCALE GENOMIC DNA]</scope>
    <source>
        <strain evidence="3 4">WH 0402</strain>
    </source>
</reference>
<dbReference type="EMBL" id="CAQN01001329">
    <property type="protein sequence ID" value="CCQ71014.1"/>
    <property type="molecule type" value="Genomic_DNA"/>
</dbReference>
<name>T2K0K3_CROWT</name>
<keyword evidence="3" id="KW-0436">Ligase</keyword>
<evidence type="ECO:0000313" key="3">
    <source>
        <dbReference type="EMBL" id="CCQ71014.1"/>
    </source>
</evidence>
<dbReference type="SUPFAM" id="SSF56801">
    <property type="entry name" value="Acetyl-CoA synthetase-like"/>
    <property type="match status" value="1"/>
</dbReference>
<comment type="caution">
    <text evidence="3">The sequence shown here is derived from an EMBL/GenBank/DDBJ whole genome shotgun (WGS) entry which is preliminary data.</text>
</comment>
<organism evidence="3 4">
    <name type="scientific">Crocosphaera watsonii WH 0402</name>
    <dbReference type="NCBI Taxonomy" id="1284629"/>
    <lineage>
        <taxon>Bacteria</taxon>
        <taxon>Bacillati</taxon>
        <taxon>Cyanobacteriota</taxon>
        <taxon>Cyanophyceae</taxon>
        <taxon>Oscillatoriophycideae</taxon>
        <taxon>Chroococcales</taxon>
        <taxon>Aphanothecaceae</taxon>
        <taxon>Crocosphaera</taxon>
    </lineage>
</organism>
<dbReference type="Pfam" id="PF00501">
    <property type="entry name" value="AMP-binding"/>
    <property type="match status" value="1"/>
</dbReference>
<feature type="domain" description="AMP-dependent synthetase/ligase" evidence="2">
    <location>
        <begin position="8"/>
        <end position="145"/>
    </location>
</feature>
<dbReference type="InterPro" id="IPR042099">
    <property type="entry name" value="ANL_N_sf"/>
</dbReference>
<dbReference type="InterPro" id="IPR000873">
    <property type="entry name" value="AMP-dep_synth/lig_dom"/>
</dbReference>
<dbReference type="RefSeq" id="WP_197090221.1">
    <property type="nucleotide sequence ID" value="NZ_CAQN01001329.1"/>
</dbReference>
<gene>
    <name evidence="3" type="ORF">CWATWH0402_400</name>
</gene>
<dbReference type="GO" id="GO:0006633">
    <property type="term" value="P:fatty acid biosynthetic process"/>
    <property type="evidence" value="ECO:0007669"/>
    <property type="project" value="TreeGrafter"/>
</dbReference>
<evidence type="ECO:0000259" key="2">
    <source>
        <dbReference type="Pfam" id="PF00501"/>
    </source>
</evidence>
<comment type="similarity">
    <text evidence="1">Belongs to the ATP-dependent AMP-binding enzyme family.</text>
</comment>
<dbReference type="PANTHER" id="PTHR22754:SF32">
    <property type="entry name" value="DISCO-INTERACTING PROTEIN 2"/>
    <property type="match status" value="1"/>
</dbReference>
<dbReference type="AlphaFoldDB" id="T2K0K3"/>
<accession>T2K0K3</accession>
<protein>
    <submittedName>
        <fullName evidence="3">Long-chain-fatty-acid--CoA ligase</fullName>
        <ecNumber evidence="3">6.2.1.3</ecNumber>
    </submittedName>
</protein>
<dbReference type="EC" id="6.2.1.3" evidence="3"/>
<evidence type="ECO:0000313" key="4">
    <source>
        <dbReference type="Proteomes" id="UP000018130"/>
    </source>
</evidence>
<evidence type="ECO:0000256" key="1">
    <source>
        <dbReference type="ARBA" id="ARBA00006432"/>
    </source>
</evidence>
<dbReference type="GO" id="GO:0005886">
    <property type="term" value="C:plasma membrane"/>
    <property type="evidence" value="ECO:0007669"/>
    <property type="project" value="TreeGrafter"/>
</dbReference>
<sequence length="172" mass="19578">MTNLISIFKKRVQENPNSSAYIFLPDGDKKEKNITYLELWNRTSLIANYLRYEVNKKSRVLLLYPQGLEFLTAFLGCLNADIIAVPAYPPKGNQKMSRLQAIIKNCQPDVILTTSSLLEKVKSKLGQIIDSNQIKCICTDQLGTISEELADNLTIDNEIAFFTIYIRLNRKS</sequence>
<dbReference type="PANTHER" id="PTHR22754">
    <property type="entry name" value="DISCO-INTERACTING PROTEIN 2 DIP2 -RELATED"/>
    <property type="match status" value="1"/>
</dbReference>
<dbReference type="Proteomes" id="UP000018130">
    <property type="component" value="Unassembled WGS sequence"/>
</dbReference>
<dbReference type="GO" id="GO:0004467">
    <property type="term" value="F:long-chain fatty acid-CoA ligase activity"/>
    <property type="evidence" value="ECO:0007669"/>
    <property type="project" value="UniProtKB-EC"/>
</dbReference>